<evidence type="ECO:0000313" key="1">
    <source>
        <dbReference type="EMBL" id="GIY06403.1"/>
    </source>
</evidence>
<dbReference type="Proteomes" id="UP001054837">
    <property type="component" value="Unassembled WGS sequence"/>
</dbReference>
<dbReference type="EMBL" id="BPLQ01004205">
    <property type="protein sequence ID" value="GIY06403.1"/>
    <property type="molecule type" value="Genomic_DNA"/>
</dbReference>
<gene>
    <name evidence="1" type="ORF">CDAR_127671</name>
</gene>
<comment type="caution">
    <text evidence="1">The sequence shown here is derived from an EMBL/GenBank/DDBJ whole genome shotgun (WGS) entry which is preliminary data.</text>
</comment>
<organism evidence="1 2">
    <name type="scientific">Caerostris darwini</name>
    <dbReference type="NCBI Taxonomy" id="1538125"/>
    <lineage>
        <taxon>Eukaryota</taxon>
        <taxon>Metazoa</taxon>
        <taxon>Ecdysozoa</taxon>
        <taxon>Arthropoda</taxon>
        <taxon>Chelicerata</taxon>
        <taxon>Arachnida</taxon>
        <taxon>Araneae</taxon>
        <taxon>Araneomorphae</taxon>
        <taxon>Entelegynae</taxon>
        <taxon>Araneoidea</taxon>
        <taxon>Araneidae</taxon>
        <taxon>Caerostris</taxon>
    </lineage>
</organism>
<evidence type="ECO:0000313" key="2">
    <source>
        <dbReference type="Proteomes" id="UP001054837"/>
    </source>
</evidence>
<reference evidence="1 2" key="1">
    <citation type="submission" date="2021-06" db="EMBL/GenBank/DDBJ databases">
        <title>Caerostris darwini draft genome.</title>
        <authorList>
            <person name="Kono N."/>
            <person name="Arakawa K."/>
        </authorList>
    </citation>
    <scope>NUCLEOTIDE SEQUENCE [LARGE SCALE GENOMIC DNA]</scope>
</reference>
<protein>
    <submittedName>
        <fullName evidence="1">Uncharacterized protein</fullName>
    </submittedName>
</protein>
<sequence length="106" mass="12454">MLKTYYAYEWQLKIETIPLFSMGLRSREAKRHRRHPIIYIQYKKEKKEIYSTSYYCFKIAVFSGGIYTEEKNGTTLAFRKMLSLCIVKAGPYSLQNLPSHVSPECA</sequence>
<accession>A0AAV4Q9N4</accession>
<name>A0AAV4Q9N4_9ARAC</name>
<proteinExistence type="predicted"/>
<dbReference type="AlphaFoldDB" id="A0AAV4Q9N4"/>
<keyword evidence="2" id="KW-1185">Reference proteome</keyword>